<gene>
    <name evidence="1" type="ORF">SAMN06297397_0619</name>
</gene>
<dbReference type="EMBL" id="FWXZ01000001">
    <property type="protein sequence ID" value="SMC39781.1"/>
    <property type="molecule type" value="Genomic_DNA"/>
</dbReference>
<comment type="caution">
    <text evidence="1">The sequence shown here is derived from an EMBL/GenBank/DDBJ whole genome shotgun (WGS) entry which is preliminary data.</text>
</comment>
<name>A0AC61PIG8_9FIRM</name>
<evidence type="ECO:0000313" key="2">
    <source>
        <dbReference type="Proteomes" id="UP000192328"/>
    </source>
</evidence>
<protein>
    <submittedName>
        <fullName evidence="1">Uncharacterized protein</fullName>
    </submittedName>
</protein>
<evidence type="ECO:0000313" key="1">
    <source>
        <dbReference type="EMBL" id="SMC39781.1"/>
    </source>
</evidence>
<proteinExistence type="predicted"/>
<accession>A0AC61PIG8</accession>
<keyword evidence="2" id="KW-1185">Reference proteome</keyword>
<reference evidence="1" key="1">
    <citation type="submission" date="2017-04" db="EMBL/GenBank/DDBJ databases">
        <authorList>
            <person name="Varghese N."/>
            <person name="Submissions S."/>
        </authorList>
    </citation>
    <scope>NUCLEOTIDE SEQUENCE</scope>
    <source>
        <strain evidence="1">WTE2008</strain>
    </source>
</reference>
<sequence>MIQFKTIDGLLLRDMVMAGTAILEKNREAVDALNVFPVPDGDTGTNMSLTMQSATRELNSKEYLRADEAASALAKGALKGARGNSGVITSQLLRGFAKALSGVEKITPIQFAEALMKGSEMAYKAVMKPKEGTILTVARVVAEDALKQAQKSPEDYDQLISVILKSGEAILKKTPDMLPALKQAGVVDSGGRGLMLIYQGYAAVLRGEDISTADTLMDDDVQAVSDDCHDLTKDLTYTYCVSFKLTRFRDDCDEHDLDSFRRRLNRIGDAVSVNGDLSGAEIHVHTDNPGFALDYGIELAEITDIKIDNLAAMKRELEKSAGQEESDAEPAAPDEPAKKYGFVAVSLGSGFSQFFHDLNVDKIVEGGQTMNPSVDDLLNAINQVNAECVFILPNNGNVIFAANQAAELSSKDVRVIPTKNVAMGIAAAIAFQNEAEPDDNMQRMIGAAQHVKTAMVTYAIRDSEYNGIEIKQGDIIGLHNGQIEFSGHSIHDVVLEMMKEIITDEDELITVYYGADVKEEDAKQIAEEIEKQYEDCDVEYHNGGQPLYYYLISVE</sequence>
<organism evidence="1 2">
    <name type="scientific">Aristaeella lactis</name>
    <dbReference type="NCBI Taxonomy" id="3046383"/>
    <lineage>
        <taxon>Bacteria</taxon>
        <taxon>Bacillati</taxon>
        <taxon>Bacillota</taxon>
        <taxon>Clostridia</taxon>
        <taxon>Eubacteriales</taxon>
        <taxon>Aristaeellaceae</taxon>
        <taxon>Aristaeella</taxon>
    </lineage>
</organism>
<dbReference type="Proteomes" id="UP000192328">
    <property type="component" value="Unassembled WGS sequence"/>
</dbReference>